<feature type="domain" description="DUF7600" evidence="1">
    <location>
        <begin position="247"/>
        <end position="378"/>
    </location>
</feature>
<dbReference type="Pfam" id="PF24539">
    <property type="entry name" value="DUF7600"/>
    <property type="match status" value="1"/>
</dbReference>
<proteinExistence type="predicted"/>
<organism evidence="2 3">
    <name type="scientific">Penicillium malachiteum</name>
    <dbReference type="NCBI Taxonomy" id="1324776"/>
    <lineage>
        <taxon>Eukaryota</taxon>
        <taxon>Fungi</taxon>
        <taxon>Dikarya</taxon>
        <taxon>Ascomycota</taxon>
        <taxon>Pezizomycotina</taxon>
        <taxon>Eurotiomycetes</taxon>
        <taxon>Eurotiomycetidae</taxon>
        <taxon>Eurotiales</taxon>
        <taxon>Aspergillaceae</taxon>
        <taxon>Penicillium</taxon>
    </lineage>
</organism>
<dbReference type="AlphaFoldDB" id="A0AAD6HBP7"/>
<comment type="caution">
    <text evidence="2">The sequence shown here is derived from an EMBL/GenBank/DDBJ whole genome shotgun (WGS) entry which is preliminary data.</text>
</comment>
<evidence type="ECO:0000259" key="1">
    <source>
        <dbReference type="Pfam" id="PF24539"/>
    </source>
</evidence>
<dbReference type="InterPro" id="IPR056021">
    <property type="entry name" value="DUF7600"/>
</dbReference>
<reference evidence="2" key="2">
    <citation type="submission" date="2023-01" db="EMBL/GenBank/DDBJ databases">
        <authorList>
            <person name="Petersen C."/>
        </authorList>
    </citation>
    <scope>NUCLEOTIDE SEQUENCE</scope>
    <source>
        <strain evidence="2">IBT 17514</strain>
    </source>
</reference>
<reference evidence="2" key="1">
    <citation type="journal article" date="2023" name="IMA Fungus">
        <title>Comparative genomic study of the Penicillium genus elucidates a diverse pangenome and 15 lateral gene transfer events.</title>
        <authorList>
            <person name="Petersen C."/>
            <person name="Sorensen T."/>
            <person name="Nielsen M.R."/>
            <person name="Sondergaard T.E."/>
            <person name="Sorensen J.L."/>
            <person name="Fitzpatrick D.A."/>
            <person name="Frisvad J.C."/>
            <person name="Nielsen K.L."/>
        </authorList>
    </citation>
    <scope>NUCLEOTIDE SEQUENCE</scope>
    <source>
        <strain evidence="2">IBT 17514</strain>
    </source>
</reference>
<evidence type="ECO:0000313" key="2">
    <source>
        <dbReference type="EMBL" id="KAJ5703944.1"/>
    </source>
</evidence>
<protein>
    <recommendedName>
        <fullName evidence="1">DUF7600 domain-containing protein</fullName>
    </recommendedName>
</protein>
<accession>A0AAD6HBP7</accession>
<sequence>MSPRTDCCVICGYDIRDHGTLEGKWLMEFRAIYSNPEGCFISGVGINTNTDDPLQAPSDPTKRYDDENYDPHLIKNFFVKFCWEETIALVSHDACWKLFEEALKPNNIPLKRLIEICSSLPLINLMGVFHWGHTYGGIYTFDHTSTFPWEYRLVEEPSDTEALQCATVNPYDIPTLRGLIAETAHKQPLDGTALVNETSDCFGRLSWEILEAIANQLSTRDALSLRMIEANGKLMELVRSEFGDYNVLNDGCRLLKTQHAHIPHNLDSISLSFIGVGDHGHLTGICLNSKDGIQTQLGYRFPKGTMVYKVEDLSGLVLAIDPKGVRAVKIVHRDEHCSDWFGFPEMTPVTERLRVVDATKPMHVSVDGYKIIGIAAHGPENVSDHSRLADTSPSLRSTALWYPAVPDKHISLNEQNLQETSTLTTKYMPLQWGYFGGPQGAYLQYLTGVSLSYFVNPLSIDFHYAVGSHIHRTQLGKVGDPETDDTPLRPIDGPEGEIIQSVQVAMCRGGICALKLKTNNGTTFQCGTTSPPRPRAPFPGAPIPEREPEAEFETLTVAPNTTITGFYAPYVSTPTSCFSLNMCTDIPWKIYSQLSSLGITSEATDR</sequence>
<dbReference type="EMBL" id="JAQJAN010000020">
    <property type="protein sequence ID" value="KAJ5703944.1"/>
    <property type="molecule type" value="Genomic_DNA"/>
</dbReference>
<evidence type="ECO:0000313" key="3">
    <source>
        <dbReference type="Proteomes" id="UP001215712"/>
    </source>
</evidence>
<name>A0AAD6HBP7_9EURO</name>
<gene>
    <name evidence="2" type="ORF">N7493_011082</name>
</gene>
<keyword evidence="3" id="KW-1185">Reference proteome</keyword>
<dbReference type="Proteomes" id="UP001215712">
    <property type="component" value="Unassembled WGS sequence"/>
</dbReference>